<comment type="caution">
    <text evidence="1">The sequence shown here is derived from an EMBL/GenBank/DDBJ whole genome shotgun (WGS) entry which is preliminary data.</text>
</comment>
<name>W6N517_CLOTY</name>
<organism evidence="1 2">
    <name type="scientific">Clostridium tyrobutyricum DIVETGP</name>
    <dbReference type="NCBI Taxonomy" id="1408889"/>
    <lineage>
        <taxon>Bacteria</taxon>
        <taxon>Bacillati</taxon>
        <taxon>Bacillota</taxon>
        <taxon>Clostridia</taxon>
        <taxon>Eubacteriales</taxon>
        <taxon>Clostridiaceae</taxon>
        <taxon>Clostridium</taxon>
    </lineage>
</organism>
<dbReference type="RefSeq" id="WP_017750890.1">
    <property type="nucleotide sequence ID" value="NZ_CBXI010000004.1"/>
</dbReference>
<dbReference type="AlphaFoldDB" id="W6N517"/>
<protein>
    <submittedName>
        <fullName evidence="1">Uncharacterized protein</fullName>
    </submittedName>
</protein>
<evidence type="ECO:0000313" key="2">
    <source>
        <dbReference type="Proteomes" id="UP000019482"/>
    </source>
</evidence>
<sequence length="60" mass="6985">MKDNVITIDFSKARKKKHGKFNLITFLKNLFNNIFSPTRESSSNKSISNKKVINYSKYIS</sequence>
<dbReference type="Proteomes" id="UP000019482">
    <property type="component" value="Unassembled WGS sequence"/>
</dbReference>
<dbReference type="GeneID" id="29419456"/>
<reference evidence="1 2" key="1">
    <citation type="journal article" date="2015" name="Genome Announc.">
        <title>Draft Genome Sequence of Clostridium tyrobutyricum Strain DIVETGP, Isolated from Cow's Milk for Grana Padano Production.</title>
        <authorList>
            <person name="Soggiu A."/>
            <person name="Piras C."/>
            <person name="Gaiarsa S."/>
            <person name="Sassera D."/>
            <person name="Roncada P."/>
            <person name="Bendixen E."/>
            <person name="Brasca M."/>
            <person name="Bonizzi L."/>
        </authorList>
    </citation>
    <scope>NUCLEOTIDE SEQUENCE [LARGE SCALE GENOMIC DNA]</scope>
    <source>
        <strain evidence="1 2">DIVETGP</strain>
    </source>
</reference>
<keyword evidence="2" id="KW-1185">Reference proteome</keyword>
<proteinExistence type="predicted"/>
<gene>
    <name evidence="1" type="ORF">CTDIVETGP_0319</name>
</gene>
<accession>W6N517</accession>
<dbReference type="EMBL" id="CBXI010000004">
    <property type="protein sequence ID" value="CDL90249.1"/>
    <property type="molecule type" value="Genomic_DNA"/>
</dbReference>
<evidence type="ECO:0000313" key="1">
    <source>
        <dbReference type="EMBL" id="CDL90249.1"/>
    </source>
</evidence>